<feature type="chain" id="PRO_5012572834" description="DUF3080 domain-containing protein" evidence="1">
    <location>
        <begin position="20"/>
        <end position="351"/>
    </location>
</feature>
<dbReference type="InterPro" id="IPR021431">
    <property type="entry name" value="DUF3080"/>
</dbReference>
<dbReference type="EMBL" id="MSCW01000010">
    <property type="protein sequence ID" value="ONF42444.1"/>
    <property type="molecule type" value="Genomic_DNA"/>
</dbReference>
<dbReference type="STRING" id="135739.BTO32_15920"/>
<evidence type="ECO:0000313" key="2">
    <source>
        <dbReference type="EMBL" id="ONF42444.1"/>
    </source>
</evidence>
<evidence type="ECO:0008006" key="4">
    <source>
        <dbReference type="Google" id="ProtNLM"/>
    </source>
</evidence>
<keyword evidence="1" id="KW-0732">Signal</keyword>
<feature type="signal peptide" evidence="1">
    <location>
        <begin position="1"/>
        <end position="19"/>
    </location>
</feature>
<accession>A0A1V2DP85</accession>
<protein>
    <recommendedName>
        <fullName evidence="4">DUF3080 domain-containing protein</fullName>
    </recommendedName>
</protein>
<sequence length="351" mass="39900">MAAVRGRRWWLCLCLPLLAACQPFNDARPMMDEYLERVARVLDLEPHYSPITPPRQMPRRRDRVLSMPELELGMLDFLSLYGCELQYVVGERNSIMGRVMQPANRLRYELRFIQAARTCMPTLADDDLRTVLAEAVASKRASLPLAVWNATWGTAEVETLFTLSKGDYPVAAEGNPVADLSREARQLDAAVARLLAGDLSVSLDFLDLVLQRWQADYRAGQLLQSASRLVTRLDDATALVRQRLEGRPLCLNGRPNPKADIARSLFFKIYIGRVQPYLSDVIRARDALIWPLARLAERQADTMPETFRPWYRRYLSSTAADSLWRALDRAIGDHTQAWQRLLEQCGMRPGG</sequence>
<evidence type="ECO:0000313" key="3">
    <source>
        <dbReference type="Proteomes" id="UP000189339"/>
    </source>
</evidence>
<comment type="caution">
    <text evidence="2">The sequence shown here is derived from an EMBL/GenBank/DDBJ whole genome shotgun (WGS) entry which is preliminary data.</text>
</comment>
<reference evidence="2 3" key="1">
    <citation type="submission" date="2016-12" db="EMBL/GenBank/DDBJ databases">
        <title>Marinobacter lutaoensis whole genome sequencing.</title>
        <authorList>
            <person name="Verma A."/>
            <person name="Krishnamurthi S."/>
        </authorList>
    </citation>
    <scope>NUCLEOTIDE SEQUENCE [LARGE SCALE GENOMIC DNA]</scope>
    <source>
        <strain evidence="2 3">T5054</strain>
    </source>
</reference>
<proteinExistence type="predicted"/>
<dbReference type="Proteomes" id="UP000189339">
    <property type="component" value="Unassembled WGS sequence"/>
</dbReference>
<organism evidence="2 3">
    <name type="scientific">Marinobacter lutaoensis</name>
    <dbReference type="NCBI Taxonomy" id="135739"/>
    <lineage>
        <taxon>Bacteria</taxon>
        <taxon>Pseudomonadati</taxon>
        <taxon>Pseudomonadota</taxon>
        <taxon>Gammaproteobacteria</taxon>
        <taxon>Pseudomonadales</taxon>
        <taxon>Marinobacteraceae</taxon>
        <taxon>Marinobacter</taxon>
    </lineage>
</organism>
<evidence type="ECO:0000256" key="1">
    <source>
        <dbReference type="SAM" id="SignalP"/>
    </source>
</evidence>
<gene>
    <name evidence="2" type="ORF">BTO32_15920</name>
</gene>
<dbReference type="PROSITE" id="PS51257">
    <property type="entry name" value="PROKAR_LIPOPROTEIN"/>
    <property type="match status" value="1"/>
</dbReference>
<dbReference type="AlphaFoldDB" id="A0A1V2DP85"/>
<name>A0A1V2DP85_9GAMM</name>
<dbReference type="RefSeq" id="WP_076725649.1">
    <property type="nucleotide sequence ID" value="NZ_MSCW01000010.1"/>
</dbReference>
<keyword evidence="3" id="KW-1185">Reference proteome</keyword>
<dbReference type="Pfam" id="PF11279">
    <property type="entry name" value="DUF3080"/>
    <property type="match status" value="1"/>
</dbReference>